<organism evidence="2 3">
    <name type="scientific">Thauera humireducens</name>
    <dbReference type="NCBI Taxonomy" id="1134435"/>
    <lineage>
        <taxon>Bacteria</taxon>
        <taxon>Pseudomonadati</taxon>
        <taxon>Pseudomonadota</taxon>
        <taxon>Betaproteobacteria</taxon>
        <taxon>Rhodocyclales</taxon>
        <taxon>Zoogloeaceae</taxon>
        <taxon>Thauera</taxon>
    </lineage>
</organism>
<dbReference type="Pfam" id="PF09350">
    <property type="entry name" value="DJC28_CD"/>
    <property type="match status" value="1"/>
</dbReference>
<proteinExistence type="predicted"/>
<dbReference type="KEGG" id="thu:AC731_002505"/>
<reference evidence="3" key="1">
    <citation type="submission" date="2016-03" db="EMBL/GenBank/DDBJ databases">
        <authorList>
            <person name="Ma C."/>
            <person name="Zhou S."/>
            <person name="Yang G."/>
        </authorList>
    </citation>
    <scope>NUCLEOTIDE SEQUENCE [LARGE SCALE GENOMIC DNA]</scope>
    <source>
        <strain evidence="3">SgZ-1</strain>
    </source>
</reference>
<dbReference type="PANTHER" id="PTHR39158:SF1">
    <property type="entry name" value="DNAJ HOMOLOG SUBFAMILY C MEMBER 28"/>
    <property type="match status" value="1"/>
</dbReference>
<dbReference type="AlphaFoldDB" id="A0A127KAI5"/>
<keyword evidence="3" id="KW-1185">Reference proteome</keyword>
<dbReference type="Proteomes" id="UP000036902">
    <property type="component" value="Chromosome"/>
</dbReference>
<protein>
    <recommendedName>
        <fullName evidence="1">DnaJ homologue subfamily C member 28 conserved domain-containing protein</fullName>
    </recommendedName>
</protein>
<evidence type="ECO:0000259" key="1">
    <source>
        <dbReference type="Pfam" id="PF09350"/>
    </source>
</evidence>
<dbReference type="PANTHER" id="PTHR39158">
    <property type="entry name" value="OS08G0560600 PROTEIN"/>
    <property type="match status" value="1"/>
</dbReference>
<accession>A0A127KAI5</accession>
<sequence>MPSIYDILAEQRIADALRRGEFDNLPGAGKPLVLDDELFVSPEQRMANKVLRNAGFSPPEVGLRKEIAKLRAEIGELEDGERRSALRRRLAMLIVQLGEIARSGH</sequence>
<evidence type="ECO:0000313" key="2">
    <source>
        <dbReference type="EMBL" id="AMO38956.1"/>
    </source>
</evidence>
<dbReference type="RefSeq" id="WP_048710501.1">
    <property type="nucleotide sequence ID" value="NZ_CP014646.1"/>
</dbReference>
<name>A0A127KAI5_9RHOO</name>
<gene>
    <name evidence="2" type="ORF">AC731_002505</name>
</gene>
<feature type="domain" description="DnaJ homologue subfamily C member 28 conserved" evidence="1">
    <location>
        <begin position="8"/>
        <end position="73"/>
    </location>
</feature>
<evidence type="ECO:0000313" key="3">
    <source>
        <dbReference type="Proteomes" id="UP000036902"/>
    </source>
</evidence>
<dbReference type="InterPro" id="IPR018961">
    <property type="entry name" value="DnaJ_homolog_subfam-C_membr-28"/>
</dbReference>
<dbReference type="EMBL" id="CP014646">
    <property type="protein sequence ID" value="AMO38956.1"/>
    <property type="molecule type" value="Genomic_DNA"/>
</dbReference>
<dbReference type="STRING" id="1134435.AC731_002505"/>
<dbReference type="InterPro" id="IPR052573">
    <property type="entry name" value="DnaJ_C_subfamily_28"/>
</dbReference>